<dbReference type="Pfam" id="PF00126">
    <property type="entry name" value="HTH_1"/>
    <property type="match status" value="1"/>
</dbReference>
<evidence type="ECO:0000256" key="2">
    <source>
        <dbReference type="ARBA" id="ARBA00023015"/>
    </source>
</evidence>
<dbReference type="CDD" id="cd08422">
    <property type="entry name" value="PBP2_CrgA_like"/>
    <property type="match status" value="1"/>
</dbReference>
<gene>
    <name evidence="6" type="ORF">N8A98_07780</name>
</gene>
<dbReference type="Gene3D" id="3.40.190.290">
    <property type="match status" value="1"/>
</dbReference>
<protein>
    <submittedName>
        <fullName evidence="6">LysR substrate-binding domain-containing protein</fullName>
    </submittedName>
</protein>
<evidence type="ECO:0000256" key="1">
    <source>
        <dbReference type="ARBA" id="ARBA00009437"/>
    </source>
</evidence>
<evidence type="ECO:0000256" key="3">
    <source>
        <dbReference type="ARBA" id="ARBA00023125"/>
    </source>
</evidence>
<sequence>MQELTELETFVATARLGSFAAAAQQLGISATMVGRRIQNLEDRYGARLLERTTRVHKLTMFGTQFLEQSIRILDELAVLDELSSPAAALKGSLRISAPTTLGVTTLGPAIAEFARAHPALSVELSLSNRRVDLVAEGYDLAIRVGDLPSSTLVSRRIGTYRLICCAAPSWLALHGRPAAPMDLATGGCIVNSNFNPPDVWHFTGAKGEAIAARISGALQLDSDEAQRIIARQGGGIAYLPADLVRPDLQDGSLVQLLEDFGTDSMSIHAIYPSRRLLPKRVVAAIDALAAALSRSDFAISRR</sequence>
<accession>A0ABY6CFR3</accession>
<dbReference type="Gene3D" id="1.10.10.10">
    <property type="entry name" value="Winged helix-like DNA-binding domain superfamily/Winged helix DNA-binding domain"/>
    <property type="match status" value="1"/>
</dbReference>
<keyword evidence="2" id="KW-0805">Transcription regulation</keyword>
<dbReference type="PANTHER" id="PTHR30537">
    <property type="entry name" value="HTH-TYPE TRANSCRIPTIONAL REGULATOR"/>
    <property type="match status" value="1"/>
</dbReference>
<dbReference type="InterPro" id="IPR036390">
    <property type="entry name" value="WH_DNA-bd_sf"/>
</dbReference>
<dbReference type="Pfam" id="PF03466">
    <property type="entry name" value="LysR_substrate"/>
    <property type="match status" value="1"/>
</dbReference>
<keyword evidence="4" id="KW-0804">Transcription</keyword>
<dbReference type="InterPro" id="IPR036388">
    <property type="entry name" value="WH-like_DNA-bd_sf"/>
</dbReference>
<evidence type="ECO:0000256" key="4">
    <source>
        <dbReference type="ARBA" id="ARBA00023163"/>
    </source>
</evidence>
<dbReference type="InterPro" id="IPR005119">
    <property type="entry name" value="LysR_subst-bd"/>
</dbReference>
<dbReference type="Proteomes" id="UP001061862">
    <property type="component" value="Chromosome"/>
</dbReference>
<dbReference type="InterPro" id="IPR000847">
    <property type="entry name" value="LysR_HTH_N"/>
</dbReference>
<dbReference type="SUPFAM" id="SSF53850">
    <property type="entry name" value="Periplasmic binding protein-like II"/>
    <property type="match status" value="1"/>
</dbReference>
<dbReference type="PROSITE" id="PS50931">
    <property type="entry name" value="HTH_LYSR"/>
    <property type="match status" value="1"/>
</dbReference>
<evidence type="ECO:0000259" key="5">
    <source>
        <dbReference type="PROSITE" id="PS50931"/>
    </source>
</evidence>
<dbReference type="RefSeq" id="WP_262170443.1">
    <property type="nucleotide sequence ID" value="NZ_CP104965.1"/>
</dbReference>
<evidence type="ECO:0000313" key="7">
    <source>
        <dbReference type="Proteomes" id="UP001061862"/>
    </source>
</evidence>
<dbReference type="PANTHER" id="PTHR30537:SF5">
    <property type="entry name" value="HTH-TYPE TRANSCRIPTIONAL ACTIVATOR TTDR-RELATED"/>
    <property type="match status" value="1"/>
</dbReference>
<name>A0ABY6CFR3_9HYPH</name>
<proteinExistence type="inferred from homology"/>
<keyword evidence="7" id="KW-1185">Reference proteome</keyword>
<organism evidence="6 7">
    <name type="scientific">Devosia neptuniae</name>
    <dbReference type="NCBI Taxonomy" id="191302"/>
    <lineage>
        <taxon>Bacteria</taxon>
        <taxon>Pseudomonadati</taxon>
        <taxon>Pseudomonadota</taxon>
        <taxon>Alphaproteobacteria</taxon>
        <taxon>Hyphomicrobiales</taxon>
        <taxon>Devosiaceae</taxon>
        <taxon>Devosia</taxon>
    </lineage>
</organism>
<keyword evidence="3" id="KW-0238">DNA-binding</keyword>
<reference evidence="6 7" key="1">
    <citation type="submission" date="2022-09" db="EMBL/GenBank/DDBJ databases">
        <title>Interaction between co-microsymbionts with complementary sets of symbiotic genes in legume-rhizobium systems.</title>
        <authorList>
            <person name="Safronova V."/>
            <person name="Sazanova A."/>
            <person name="Afonin A."/>
            <person name="Chirak E."/>
        </authorList>
    </citation>
    <scope>NUCLEOTIDE SEQUENCE [LARGE SCALE GENOMIC DNA]</scope>
    <source>
        <strain evidence="6 7">A18/4-1</strain>
    </source>
</reference>
<dbReference type="InterPro" id="IPR058163">
    <property type="entry name" value="LysR-type_TF_proteobact-type"/>
</dbReference>
<dbReference type="EMBL" id="CP104965">
    <property type="protein sequence ID" value="UXN71075.1"/>
    <property type="molecule type" value="Genomic_DNA"/>
</dbReference>
<comment type="similarity">
    <text evidence="1">Belongs to the LysR transcriptional regulatory family.</text>
</comment>
<dbReference type="SUPFAM" id="SSF46785">
    <property type="entry name" value="Winged helix' DNA-binding domain"/>
    <property type="match status" value="1"/>
</dbReference>
<feature type="domain" description="HTH lysR-type" evidence="5">
    <location>
        <begin position="1"/>
        <end position="59"/>
    </location>
</feature>
<evidence type="ECO:0000313" key="6">
    <source>
        <dbReference type="EMBL" id="UXN71075.1"/>
    </source>
</evidence>